<feature type="region of interest" description="Disordered" evidence="4">
    <location>
        <begin position="298"/>
        <end position="317"/>
    </location>
</feature>
<proteinExistence type="predicted"/>
<dbReference type="PANTHER" id="PTHR45973">
    <property type="entry name" value="PROTEIN PHOSPHATASE 1 REGULATORY SUBUNIT SDS22-RELATED"/>
    <property type="match status" value="1"/>
</dbReference>
<evidence type="ECO:0000313" key="5">
    <source>
        <dbReference type="EMBL" id="KAG9261917.1"/>
    </source>
</evidence>
<feature type="region of interest" description="Disordered" evidence="4">
    <location>
        <begin position="2164"/>
        <end position="2189"/>
    </location>
</feature>
<dbReference type="InterPro" id="IPR050576">
    <property type="entry name" value="Cilia_flagella_integrity"/>
</dbReference>
<feature type="coiled-coil region" evidence="3">
    <location>
        <begin position="1554"/>
        <end position="1588"/>
    </location>
</feature>
<dbReference type="SUPFAM" id="SSF52075">
    <property type="entry name" value="Outer arm dynein light chain 1"/>
    <property type="match status" value="1"/>
</dbReference>
<feature type="coiled-coil region" evidence="3">
    <location>
        <begin position="833"/>
        <end position="949"/>
    </location>
</feature>
<protein>
    <submittedName>
        <fullName evidence="5">Centriolin</fullName>
    </submittedName>
</protein>
<keyword evidence="3" id="KW-0175">Coiled coil</keyword>
<feature type="coiled-coil region" evidence="3">
    <location>
        <begin position="1286"/>
        <end position="1486"/>
    </location>
</feature>
<feature type="compositionally biased region" description="Basic and acidic residues" evidence="4">
    <location>
        <begin position="1166"/>
        <end position="1175"/>
    </location>
</feature>
<evidence type="ECO:0000256" key="2">
    <source>
        <dbReference type="ARBA" id="ARBA00022737"/>
    </source>
</evidence>
<dbReference type="InterPro" id="IPR001611">
    <property type="entry name" value="Leu-rich_rpt"/>
</dbReference>
<feature type="compositionally biased region" description="Pro residues" evidence="4">
    <location>
        <begin position="2180"/>
        <end position="2189"/>
    </location>
</feature>
<dbReference type="OrthoDB" id="433501at2759"/>
<evidence type="ECO:0000256" key="4">
    <source>
        <dbReference type="SAM" id="MobiDB-lite"/>
    </source>
</evidence>
<dbReference type="SMART" id="SM00365">
    <property type="entry name" value="LRR_SD22"/>
    <property type="match status" value="4"/>
</dbReference>
<dbReference type="PANTHER" id="PTHR45973:SF36">
    <property type="entry name" value="CENTRIOLIN"/>
    <property type="match status" value="1"/>
</dbReference>
<feature type="coiled-coil region" evidence="3">
    <location>
        <begin position="1635"/>
        <end position="1728"/>
    </location>
</feature>
<dbReference type="Gene3D" id="3.80.10.10">
    <property type="entry name" value="Ribonuclease Inhibitor"/>
    <property type="match status" value="2"/>
</dbReference>
<feature type="coiled-coil region" evidence="3">
    <location>
        <begin position="413"/>
        <end position="506"/>
    </location>
</feature>
<dbReference type="InterPro" id="IPR003591">
    <property type="entry name" value="Leu-rich_rpt_typical-subtyp"/>
</dbReference>
<feature type="compositionally biased region" description="Polar residues" evidence="4">
    <location>
        <begin position="1116"/>
        <end position="1136"/>
    </location>
</feature>
<feature type="region of interest" description="Disordered" evidence="4">
    <location>
        <begin position="1"/>
        <end position="34"/>
    </location>
</feature>
<keyword evidence="2" id="KW-0677">Repeat</keyword>
<feature type="compositionally biased region" description="Basic and acidic residues" evidence="4">
    <location>
        <begin position="307"/>
        <end position="317"/>
    </location>
</feature>
<comment type="caution">
    <text evidence="5">The sequence shown here is derived from an EMBL/GenBank/DDBJ whole genome shotgun (WGS) entry which is preliminary data.</text>
</comment>
<evidence type="ECO:0000256" key="3">
    <source>
        <dbReference type="SAM" id="Coils"/>
    </source>
</evidence>
<gene>
    <name evidence="5" type="primary">CNTRL</name>
    <name evidence="5" type="ORF">AMEX_G25531</name>
</gene>
<dbReference type="SUPFAM" id="SSF57997">
    <property type="entry name" value="Tropomyosin"/>
    <property type="match status" value="1"/>
</dbReference>
<organism evidence="5 6">
    <name type="scientific">Astyanax mexicanus</name>
    <name type="common">Blind cave fish</name>
    <name type="synonym">Astyanax fasciatus mexicanus</name>
    <dbReference type="NCBI Taxonomy" id="7994"/>
    <lineage>
        <taxon>Eukaryota</taxon>
        <taxon>Metazoa</taxon>
        <taxon>Chordata</taxon>
        <taxon>Craniata</taxon>
        <taxon>Vertebrata</taxon>
        <taxon>Euteleostomi</taxon>
        <taxon>Actinopterygii</taxon>
        <taxon>Neopterygii</taxon>
        <taxon>Teleostei</taxon>
        <taxon>Ostariophysi</taxon>
        <taxon>Characiformes</taxon>
        <taxon>Characoidei</taxon>
        <taxon>Acestrorhamphidae</taxon>
        <taxon>Acestrorhamphinae</taxon>
        <taxon>Astyanax</taxon>
    </lineage>
</organism>
<keyword evidence="1" id="KW-0433">Leucine-rich repeat</keyword>
<feature type="coiled-coil region" evidence="3">
    <location>
        <begin position="986"/>
        <end position="1093"/>
    </location>
</feature>
<feature type="compositionally biased region" description="Basic and acidic residues" evidence="4">
    <location>
        <begin position="1"/>
        <end position="15"/>
    </location>
</feature>
<feature type="region of interest" description="Disordered" evidence="4">
    <location>
        <begin position="1108"/>
        <end position="1200"/>
    </location>
</feature>
<name>A0A8T2KTD4_ASTMX</name>
<feature type="compositionally biased region" description="Basic residues" evidence="4">
    <location>
        <begin position="1142"/>
        <end position="1151"/>
    </location>
</feature>
<dbReference type="EMBL" id="JAICCE010000022">
    <property type="protein sequence ID" value="KAG9261917.1"/>
    <property type="molecule type" value="Genomic_DNA"/>
</dbReference>
<feature type="region of interest" description="Disordered" evidence="4">
    <location>
        <begin position="2054"/>
        <end position="2073"/>
    </location>
</feature>
<evidence type="ECO:0000313" key="6">
    <source>
        <dbReference type="Proteomes" id="UP000752171"/>
    </source>
</evidence>
<sequence length="2189" mass="255153">MKRASESYRPMERQRASRQVLRAGSPALGNRRRCLPSSYPKSASHWDLTIESEDVAKDALSDNDERKCAGTRYITEDLIKKLTKQDNLSLVQSLNLSSTRGDKYIRYIENLDKCDRLQVLNLSYNSIEKIEKLEKLHKLRELYFSNNQIRKIEGLEHMACLQILNLSSNSIEQIPLWLAKKLRSLKSLNLQNNRIFSLHELSKLKLLKNLTELMLADNPVSELAHYRLFLIFHLRSLELLDGEQISQHEREQAHQRFYTEELERLEQELEKRGAEMEQLQREKTSALEELEQQEKLQKSLWEQSEEQQQHQEELERELDTKSKLLKQKTTELTRACQKQYELEQELAFHKIDAKFEPLPFYPSHDLEEEPVPNESPYIGKAFHKRSMLSQDAIDTGGRCLTTGGFTQADSPDQDMYRHALEKAEEQLQQLHKEIERTEQQIVRASEELRQLEEAASQKKISEAEKENLRQQLRGKIQRLGELRQEAEVLEKQLDRQGAELGQTQGEQEQLQGLLHTLEPEDPRHTHVKAQLASKNQLLAIMSRKHRELEGRLDDMLTRITKETQEIKDLEQQLTEGQIAANEALKQDLEGIVSGLQDYLNGVKNEARQAQSACLRLQRDKDALERQLQDKDQQLNQLQQEALQISESTKEELLQHQDELEDLRRENVELRQTQSQVSTYKAKLEAQVQERDTEADQLKKELGRLQRLSEQKHSALQAELQKERQAKENAISQLELATEREFESNQLLHQLSSLQREKGDLLEKVNVLQRDLLQVKKELLCPKQVAQRVEELKRNIAKGQQSNRMIRNGDLLGESLAELQKELHRTISAAFRDRDEAQRGQDRLAQEVSSLRDRLRNYQQKYQSAREEAEQARAAERRKEEDEVFRLREELQEAQEQQCMTLQCLQEAESERDRLLIEMEEQEKQMKDDETHTKEQLQSLDLELQELRRSFTTADQMAAHQLNVAKDQLRSLHSTVHKISQERAEDAEELKESRTEAAKAMQDLTRAETEIQVLQKMLQDRAHVMNLDGPNIHHSSIHQKELARLNRAIKRQQTQTRRLRDQLAQAKEDKSGNLEELLEEIDALRDTLLQQNDYLSSFMDAPRNRGHWHYVPPYQNPPSLGSQGTYDSGLGSQNLPSSDRGRHATGNHRKETRRPSNTGYWVYSPGPHDHHTHGGRDPPYGVSDGESEEDGVRGPGFTPPPGSVIYTVPPDGSSLPPGMVIYAPPLPGLSVIPGAVFYGPPPDGTRLVYGPPPSGLNIPLVPNGTLHCNVPGHQDLERSLRVAEHSLREQRSSRVVLEQDLHTLEEQRSDLEHDLKELQRSMSRLQRHRMHLQSSVSHTEEESIMEEVEGLEKTVVKRKTELRQAQRQLLEAEAELKETRSKTKDTLQNCSKAKRRLRETEEDLENIERQTKGSAKHLEETKQQLRELQDEIKDLQKRKQEKQSALQQIEKTIEDRDAEFQEMNRKLDKASRKFSEVQEKLRQTQSMEAHLLQNCRETEVLLNQRKKELETINTQVRLQHDDLSLLGRKLEQWQEEESVMRGSVEKHRKGLVDVLREGEQDASGLQQRIKELRADVQALAVQKGELDSQLSERKSRLDQFKKEEQQDQEKVQKICSVINKHKTDLQHVLDMIQLESSELERVKVEHRKKVDQLEKSQESLCQVRLEMQAVQQDLQEQQERQTRLQEQCTHLEARRTHAQRCLEAAEEGAQDAEAELLKLQVDLTKLKQEHRDSHCLREEVIRDTTSIQRQLGEKSEKLNMLKEQITDSQLQLDEIRKEVEDFQRERADLVKQQREQKAELQNKTEKIQRRQQRVNKLEQQLKELEVAIAKKEAQLQQQEEHMNSQQQQSLELEELHRQKQQKLQSQLQALEGALAQRVEKMEQYNTAVEDLEEKRRCLQAGQQHSALLQSRIQQLEEELAEREARLRAKTEEVRDVRQELETCRSDLRHLQDTLDTERTCTGNLQQAEKERERLQRELVVVDQAALDSHERAIDLQLELNSKSQELFCLKDKLWNQEEGGAHLREIRDTVRSLRSEVRAELDNSMKELVLQPLTPSDTESHKENLLSSPPTVRKATFNHNDEQWRGEALRERLRQQEDHLKAQLRRSMFSQQEALSLRRQQTEGSIQGLRRRVDKLDQLLGKSSHGHLHLSDSDIHSKFSSFATENWRHQRTRERSYSPVRPDPTFPEKD</sequence>
<accession>A0A8T2KTD4</accession>
<evidence type="ECO:0000256" key="1">
    <source>
        <dbReference type="ARBA" id="ARBA00022614"/>
    </source>
</evidence>
<dbReference type="Proteomes" id="UP000752171">
    <property type="component" value="Unassembled WGS sequence"/>
</dbReference>
<dbReference type="Gene3D" id="1.20.1480.30">
    <property type="entry name" value="Designed four-helix bundle protein"/>
    <property type="match status" value="1"/>
</dbReference>
<dbReference type="SMART" id="SM00369">
    <property type="entry name" value="LRR_TYP"/>
    <property type="match status" value="4"/>
</dbReference>
<reference evidence="5 6" key="1">
    <citation type="submission" date="2021-07" db="EMBL/GenBank/DDBJ databases">
        <authorList>
            <person name="Imarazene B."/>
            <person name="Zahm M."/>
            <person name="Klopp C."/>
            <person name="Cabau C."/>
            <person name="Beille S."/>
            <person name="Jouanno E."/>
            <person name="Castinel A."/>
            <person name="Lluch J."/>
            <person name="Gil L."/>
            <person name="Kuchtly C."/>
            <person name="Lopez Roques C."/>
            <person name="Donnadieu C."/>
            <person name="Parrinello H."/>
            <person name="Journot L."/>
            <person name="Du K."/>
            <person name="Schartl M."/>
            <person name="Retaux S."/>
            <person name="Guiguen Y."/>
        </authorList>
    </citation>
    <scope>NUCLEOTIDE SEQUENCE [LARGE SCALE GENOMIC DNA]</scope>
    <source>
        <strain evidence="5">Pach_M1</strain>
        <tissue evidence="5">Testis</tissue>
    </source>
</reference>
<feature type="coiled-coil region" evidence="3">
    <location>
        <begin position="1757"/>
        <end position="1983"/>
    </location>
</feature>
<dbReference type="Pfam" id="PF14580">
    <property type="entry name" value="LRR_9"/>
    <property type="match status" value="1"/>
</dbReference>
<dbReference type="PROSITE" id="PS51450">
    <property type="entry name" value="LRR"/>
    <property type="match status" value="4"/>
</dbReference>
<feature type="coiled-coil region" evidence="3">
    <location>
        <begin position="545"/>
        <end position="770"/>
    </location>
</feature>
<dbReference type="InterPro" id="IPR032675">
    <property type="entry name" value="LRR_dom_sf"/>
</dbReference>